<comment type="caution">
    <text evidence="2">The sequence shown here is derived from an EMBL/GenBank/DDBJ whole genome shotgun (WGS) entry which is preliminary data.</text>
</comment>
<sequence>MKAVKLASPALRVLLAGGAILPATGFYVEARAEVFCRGKGSTSQGDCAHANAGTAVSRPVQPNVTDQAAAPLGEIGFSISIDGPDVIGGPGDAADPPPQTIAGAPARPDRTRDTDRALDLAGIDLTYDGLGARPRLAIATTDLRAGFMAGETVGFRASSNYPAWIAKAQVVITDADGEMVALVPIQPNGTAAWTMPADGDGIYRYSLRASDAAGRRDETRSLPLMRVAVATAPDLTGPVTAAAEGDDMLARRGIPVSGGAITVSGHDAQGQPVHVLGEPVAVDPSGSFVVQRILPPGTHAVSAAIGPRRLEREVTVQPSEWFATGIADLTVGRDQGESWTLGRLAGFAQGTLADGTRVTASIDTQEDEISDLFRNFTRKNPDQTLREMKSEDVFNTFGDDSQLSELAPSSGKFFLRAEKHGSHLQWGDFKPRESTGLSARSDRALYGLSGEYRAPQVTAQGESRVRVTGFAAQADSLMQRDVLRATGGSAYFLSRQDILSDSETVAVQIVSRTTGLVVQTRRLAAGSDYRINPIQGVIILNQPLSPSVTGDGLVVDNPLGDYDVNLVAQYEYVPTTGDVDGYTAGTRGEVWASDRLRLGASVIRETTGMADNTLAGADILLRDGDDRELLVEYATSQGPGFGSSFSLNGGLDLEPSHPSYGLPGLNAASWRIGGKTDLAFMGLRGKIAGFVDRKEAGFSSPDQQFQYDQDAWGLTGEVALSARTDLTFGGEGASRDDGRRESIARLGIDHQLDAAWAIRAEVARDHRDATSRADDFGTRVDAALRLTWTRDQALSLWAFAQSTLSRDDTRLANNRTGVGASVQLSERSELTAEISEGSLGAAGRLELGFRPNPDTTTTIGYRLDPLRRFDSPDFLGDDKGSIVFGTTSKINDAWSYTSESSYSAFGTRPSLTSGYGVTYTPSQRWRYDINMQFGEERDSDSTRLERRGLSLGLRYDQADLVSAGLRGEWRQDQSDRPGDALDRSTWLWSGFYESKVSQDWRFVSALDAVISASDQSSFRNGRYIESRVGYAWRPAAHDTVNGLFSYTYLYDLPGADQVNIDGDLNGPRQKSHILNAAVNWQADPVWTFSAKYGFRRRESADRGSDDFTRSDAHLTVFRADYRVVHNWDLMAEVRALYTPRADTTETAALIGVYRLIGDHLRLGGGYLWGKVDDDLRTVDVPKSGLFINITTQF</sequence>
<organism evidence="2 3">
    <name type="scientific">Paracoccus shanxieyensis</name>
    <dbReference type="NCBI Taxonomy" id="2675752"/>
    <lineage>
        <taxon>Bacteria</taxon>
        <taxon>Pseudomonadati</taxon>
        <taxon>Pseudomonadota</taxon>
        <taxon>Alphaproteobacteria</taxon>
        <taxon>Rhodobacterales</taxon>
        <taxon>Paracoccaceae</taxon>
        <taxon>Paracoccus</taxon>
    </lineage>
</organism>
<dbReference type="Proteomes" id="UP000478740">
    <property type="component" value="Unassembled WGS sequence"/>
</dbReference>
<name>A0A6L6IYH1_9RHOB</name>
<dbReference type="SUPFAM" id="SSF56935">
    <property type="entry name" value="Porins"/>
    <property type="match status" value="1"/>
</dbReference>
<evidence type="ECO:0008006" key="4">
    <source>
        <dbReference type="Google" id="ProtNLM"/>
    </source>
</evidence>
<dbReference type="RefSeq" id="WP_155043536.1">
    <property type="nucleotide sequence ID" value="NZ_WMIH01000002.1"/>
</dbReference>
<evidence type="ECO:0000313" key="2">
    <source>
        <dbReference type="EMBL" id="MTH63624.1"/>
    </source>
</evidence>
<proteinExistence type="predicted"/>
<dbReference type="EMBL" id="WMII01000003">
    <property type="protein sequence ID" value="MTH63624.1"/>
    <property type="molecule type" value="Genomic_DNA"/>
</dbReference>
<feature type="region of interest" description="Disordered" evidence="1">
    <location>
        <begin position="89"/>
        <end position="112"/>
    </location>
</feature>
<dbReference type="AlphaFoldDB" id="A0A6L6IYH1"/>
<keyword evidence="3" id="KW-1185">Reference proteome</keyword>
<accession>A0A6L6IYH1</accession>
<evidence type="ECO:0000256" key="1">
    <source>
        <dbReference type="SAM" id="MobiDB-lite"/>
    </source>
</evidence>
<protein>
    <recommendedName>
        <fullName evidence="4">TonB-dependent receptor</fullName>
    </recommendedName>
</protein>
<gene>
    <name evidence="2" type="ORF">GL284_04995</name>
</gene>
<reference evidence="2 3" key="1">
    <citation type="submission" date="2019-11" db="EMBL/GenBank/DDBJ databases">
        <authorList>
            <person name="Dong K."/>
        </authorList>
    </citation>
    <scope>NUCLEOTIDE SEQUENCE [LARGE SCALE GENOMIC DNA]</scope>
    <source>
        <strain evidence="2 3">DK608</strain>
    </source>
</reference>
<evidence type="ECO:0000313" key="3">
    <source>
        <dbReference type="Proteomes" id="UP000478740"/>
    </source>
</evidence>